<dbReference type="Proteomes" id="UP001278500">
    <property type="component" value="Unassembled WGS sequence"/>
</dbReference>
<dbReference type="AlphaFoldDB" id="A0AAE0J0R2"/>
<name>A0AAE0J0R2_9PEZI</name>
<dbReference type="EMBL" id="JAUEPP010000010">
    <property type="protein sequence ID" value="KAK3334545.1"/>
    <property type="molecule type" value="Genomic_DNA"/>
</dbReference>
<evidence type="ECO:0000313" key="1">
    <source>
        <dbReference type="EMBL" id="KAK3334545.1"/>
    </source>
</evidence>
<sequence length="119" mass="13038">MENVGPDRQQGLFLGSLGQRSGCVLASPTRSLPDGKERDRSFVALGYDAGTNEVRDEHSQVGCPHKSHASHDRQKAIMNLDVFDLRDVFVENFCQQHQTGMLRPDAIANTQLFGAGVQG</sequence>
<proteinExistence type="predicted"/>
<gene>
    <name evidence="1" type="ORF">B0H65DRAFT_76256</name>
</gene>
<protein>
    <submittedName>
        <fullName evidence="1">Uncharacterized protein</fullName>
    </submittedName>
</protein>
<evidence type="ECO:0000313" key="2">
    <source>
        <dbReference type="Proteomes" id="UP001278500"/>
    </source>
</evidence>
<comment type="caution">
    <text evidence="1">The sequence shown here is derived from an EMBL/GenBank/DDBJ whole genome shotgun (WGS) entry which is preliminary data.</text>
</comment>
<accession>A0AAE0J0R2</accession>
<organism evidence="1 2">
    <name type="scientific">Neurospora tetraspora</name>
    <dbReference type="NCBI Taxonomy" id="94610"/>
    <lineage>
        <taxon>Eukaryota</taxon>
        <taxon>Fungi</taxon>
        <taxon>Dikarya</taxon>
        <taxon>Ascomycota</taxon>
        <taxon>Pezizomycotina</taxon>
        <taxon>Sordariomycetes</taxon>
        <taxon>Sordariomycetidae</taxon>
        <taxon>Sordariales</taxon>
        <taxon>Sordariaceae</taxon>
        <taxon>Neurospora</taxon>
    </lineage>
</organism>
<keyword evidence="2" id="KW-1185">Reference proteome</keyword>
<dbReference type="RefSeq" id="XP_062676711.1">
    <property type="nucleotide sequence ID" value="XM_062831377.1"/>
</dbReference>
<reference evidence="1" key="1">
    <citation type="journal article" date="2023" name="Mol. Phylogenet. Evol.">
        <title>Genome-scale phylogeny and comparative genomics of the fungal order Sordariales.</title>
        <authorList>
            <person name="Hensen N."/>
            <person name="Bonometti L."/>
            <person name="Westerberg I."/>
            <person name="Brannstrom I.O."/>
            <person name="Guillou S."/>
            <person name="Cros-Aarteil S."/>
            <person name="Calhoun S."/>
            <person name="Haridas S."/>
            <person name="Kuo A."/>
            <person name="Mondo S."/>
            <person name="Pangilinan J."/>
            <person name="Riley R."/>
            <person name="LaButti K."/>
            <person name="Andreopoulos B."/>
            <person name="Lipzen A."/>
            <person name="Chen C."/>
            <person name="Yan M."/>
            <person name="Daum C."/>
            <person name="Ng V."/>
            <person name="Clum A."/>
            <person name="Steindorff A."/>
            <person name="Ohm R.A."/>
            <person name="Martin F."/>
            <person name="Silar P."/>
            <person name="Natvig D.O."/>
            <person name="Lalanne C."/>
            <person name="Gautier V."/>
            <person name="Ament-Velasquez S.L."/>
            <person name="Kruys A."/>
            <person name="Hutchinson M.I."/>
            <person name="Powell A.J."/>
            <person name="Barry K."/>
            <person name="Miller A.N."/>
            <person name="Grigoriev I.V."/>
            <person name="Debuchy R."/>
            <person name="Gladieux P."/>
            <person name="Hiltunen Thoren M."/>
            <person name="Johannesson H."/>
        </authorList>
    </citation>
    <scope>NUCLEOTIDE SEQUENCE</scope>
    <source>
        <strain evidence="1">CBS 560.94</strain>
    </source>
</reference>
<dbReference type="GeneID" id="87868531"/>
<reference evidence="1" key="2">
    <citation type="submission" date="2023-06" db="EMBL/GenBank/DDBJ databases">
        <authorList>
            <consortium name="Lawrence Berkeley National Laboratory"/>
            <person name="Haridas S."/>
            <person name="Hensen N."/>
            <person name="Bonometti L."/>
            <person name="Westerberg I."/>
            <person name="Brannstrom I.O."/>
            <person name="Guillou S."/>
            <person name="Cros-Aarteil S."/>
            <person name="Calhoun S."/>
            <person name="Kuo A."/>
            <person name="Mondo S."/>
            <person name="Pangilinan J."/>
            <person name="Riley R."/>
            <person name="Labutti K."/>
            <person name="Andreopoulos B."/>
            <person name="Lipzen A."/>
            <person name="Chen C."/>
            <person name="Yanf M."/>
            <person name="Daum C."/>
            <person name="Ng V."/>
            <person name="Clum A."/>
            <person name="Steindorff A."/>
            <person name="Ohm R."/>
            <person name="Martin F."/>
            <person name="Silar P."/>
            <person name="Natvig D."/>
            <person name="Lalanne C."/>
            <person name="Gautier V."/>
            <person name="Ament-Velasquez S.L."/>
            <person name="Kruys A."/>
            <person name="Hutchinson M.I."/>
            <person name="Powell A.J."/>
            <person name="Barry K."/>
            <person name="Miller A.N."/>
            <person name="Grigoriev I.V."/>
            <person name="Debuchy R."/>
            <person name="Gladieux P."/>
            <person name="Thoren M.H."/>
            <person name="Johannesson H."/>
        </authorList>
    </citation>
    <scope>NUCLEOTIDE SEQUENCE</scope>
    <source>
        <strain evidence="1">CBS 560.94</strain>
    </source>
</reference>